<dbReference type="Pfam" id="PF01607">
    <property type="entry name" value="CBM_14"/>
    <property type="match status" value="3"/>
</dbReference>
<reference evidence="7" key="2">
    <citation type="submission" date="2015-06" db="UniProtKB">
        <authorList>
            <consortium name="EnsemblMetazoa"/>
        </authorList>
    </citation>
    <scope>IDENTIFICATION</scope>
</reference>
<keyword evidence="2" id="KW-0732">Signal</keyword>
<keyword evidence="1" id="KW-0147">Chitin-binding</keyword>
<dbReference type="EMBL" id="CAQQ02031003">
    <property type="status" value="NOT_ANNOTATED_CDS"/>
    <property type="molecule type" value="Genomic_DNA"/>
</dbReference>
<keyword evidence="5" id="KW-0325">Glycoprotein</keyword>
<evidence type="ECO:0000256" key="4">
    <source>
        <dbReference type="ARBA" id="ARBA00023157"/>
    </source>
</evidence>
<dbReference type="AlphaFoldDB" id="T1H2B2"/>
<evidence type="ECO:0000313" key="7">
    <source>
        <dbReference type="EnsemblMetazoa" id="MESCA010350-PA"/>
    </source>
</evidence>
<dbReference type="InterPro" id="IPR036508">
    <property type="entry name" value="Chitin-bd_dom_sf"/>
</dbReference>
<dbReference type="InterPro" id="IPR051940">
    <property type="entry name" value="Chitin_bind-dev_reg"/>
</dbReference>
<protein>
    <recommendedName>
        <fullName evidence="6">Chitin-binding type-2 domain-containing protein</fullName>
    </recommendedName>
</protein>
<dbReference type="PANTHER" id="PTHR23301:SF0">
    <property type="entry name" value="CHITIN-BINDING TYPE-2 DOMAIN-CONTAINING PROTEIN-RELATED"/>
    <property type="match status" value="1"/>
</dbReference>
<dbReference type="InterPro" id="IPR002557">
    <property type="entry name" value="Chitin-bd_dom"/>
</dbReference>
<accession>T1H2B2</accession>
<keyword evidence="8" id="KW-1185">Reference proteome</keyword>
<dbReference type="GO" id="GO:0008061">
    <property type="term" value="F:chitin binding"/>
    <property type="evidence" value="ECO:0007669"/>
    <property type="project" value="UniProtKB-KW"/>
</dbReference>
<dbReference type="PANTHER" id="PTHR23301">
    <property type="entry name" value="CHITIN BINDING PERITROPHIN-A"/>
    <property type="match status" value="1"/>
</dbReference>
<dbReference type="GO" id="GO:0005576">
    <property type="term" value="C:extracellular region"/>
    <property type="evidence" value="ECO:0007669"/>
    <property type="project" value="InterPro"/>
</dbReference>
<keyword evidence="3" id="KW-0677">Repeat</keyword>
<evidence type="ECO:0000259" key="6">
    <source>
        <dbReference type="PROSITE" id="PS50940"/>
    </source>
</evidence>
<dbReference type="Gene3D" id="2.170.140.10">
    <property type="entry name" value="Chitin binding domain"/>
    <property type="match status" value="3"/>
</dbReference>
<feature type="domain" description="Chitin-binding type-2" evidence="6">
    <location>
        <begin position="170"/>
        <end position="220"/>
    </location>
</feature>
<evidence type="ECO:0000256" key="1">
    <source>
        <dbReference type="ARBA" id="ARBA00022669"/>
    </source>
</evidence>
<evidence type="ECO:0000256" key="3">
    <source>
        <dbReference type="ARBA" id="ARBA00022737"/>
    </source>
</evidence>
<reference evidence="8" key="1">
    <citation type="submission" date="2013-02" db="EMBL/GenBank/DDBJ databases">
        <authorList>
            <person name="Hughes D."/>
        </authorList>
    </citation>
    <scope>NUCLEOTIDE SEQUENCE</scope>
    <source>
        <strain>Durham</strain>
        <strain evidence="8">NC isolate 2 -- Noor lab</strain>
    </source>
</reference>
<name>T1H2B2_MEGSC</name>
<proteinExistence type="predicted"/>
<dbReference type="HOGENOM" id="CLU_062693_1_0_1"/>
<dbReference type="STRING" id="36166.T1H2B2"/>
<dbReference type="PROSITE" id="PS50940">
    <property type="entry name" value="CHIT_BIND_II"/>
    <property type="match status" value="3"/>
</dbReference>
<feature type="domain" description="Chitin-binding type-2" evidence="6">
    <location>
        <begin position="1"/>
        <end position="45"/>
    </location>
</feature>
<dbReference type="Proteomes" id="UP000015102">
    <property type="component" value="Unassembled WGS sequence"/>
</dbReference>
<evidence type="ECO:0000256" key="2">
    <source>
        <dbReference type="ARBA" id="ARBA00022729"/>
    </source>
</evidence>
<evidence type="ECO:0000256" key="5">
    <source>
        <dbReference type="ARBA" id="ARBA00023180"/>
    </source>
</evidence>
<keyword evidence="4" id="KW-1015">Disulfide bond</keyword>
<dbReference type="SMART" id="SM00494">
    <property type="entry name" value="ChtBD2"/>
    <property type="match status" value="4"/>
</dbReference>
<dbReference type="OMA" id="RTCTRYV"/>
<evidence type="ECO:0000313" key="8">
    <source>
        <dbReference type="Proteomes" id="UP000015102"/>
    </source>
</evidence>
<dbReference type="SUPFAM" id="SSF57625">
    <property type="entry name" value="Invertebrate chitin-binding proteins"/>
    <property type="match status" value="4"/>
</dbReference>
<dbReference type="EnsemblMetazoa" id="MESCA010350-RA">
    <property type="protein sequence ID" value="MESCA010350-PA"/>
    <property type="gene ID" value="MESCA010350"/>
</dbReference>
<organism evidence="7 8">
    <name type="scientific">Megaselia scalaris</name>
    <name type="common">Humpbacked fly</name>
    <name type="synonym">Phora scalaris</name>
    <dbReference type="NCBI Taxonomy" id="36166"/>
    <lineage>
        <taxon>Eukaryota</taxon>
        <taxon>Metazoa</taxon>
        <taxon>Ecdysozoa</taxon>
        <taxon>Arthropoda</taxon>
        <taxon>Hexapoda</taxon>
        <taxon>Insecta</taxon>
        <taxon>Pterygota</taxon>
        <taxon>Neoptera</taxon>
        <taxon>Endopterygota</taxon>
        <taxon>Diptera</taxon>
        <taxon>Brachycera</taxon>
        <taxon>Muscomorpha</taxon>
        <taxon>Platypezoidea</taxon>
        <taxon>Phoridae</taxon>
        <taxon>Megaseliini</taxon>
        <taxon>Megaselia</taxon>
    </lineage>
</organism>
<sequence length="220" mass="24894">NPNDCTKFYDCKDGETYHGECRQGLLYDPTAKKCILDMDVTKCINHEKNSLSAEPFGSSCKQYILWFNGKGVIRQCGEGLTFNEVTTRCDFEENVECPEMLCRDNERVLNVKSPQSCSRYFLCFGVQPILMICPKGFNFYEKGRYCSSDYKCRIPPQGVPLSKMPKTISPKPCPKKGFHFFPDKNTNKYIICSDGKGTVASCSRGLIFHDDSKSCGKVLN</sequence>
<feature type="domain" description="Chitin-binding type-2" evidence="6">
    <location>
        <begin position="99"/>
        <end position="154"/>
    </location>
</feature>